<dbReference type="Gene3D" id="2.60.120.260">
    <property type="entry name" value="Galactose-binding domain-like"/>
    <property type="match status" value="1"/>
</dbReference>
<dbReference type="InParanoid" id="K4A4P5"/>
<accession>K4A4P5</accession>
<dbReference type="InterPro" id="IPR016024">
    <property type="entry name" value="ARM-type_fold"/>
</dbReference>
<dbReference type="eggNOG" id="ENOG502QQZW">
    <property type="taxonomic scope" value="Eukaryota"/>
</dbReference>
<evidence type="ECO:0000313" key="4">
    <source>
        <dbReference type="Proteomes" id="UP000004995"/>
    </source>
</evidence>
<feature type="compositionally biased region" description="Basic and acidic residues" evidence="2">
    <location>
        <begin position="2019"/>
        <end position="2045"/>
    </location>
</feature>
<dbReference type="ExpressionAtlas" id="K4A4P5">
    <property type="expression patterns" value="baseline"/>
</dbReference>
<evidence type="ECO:0000256" key="1">
    <source>
        <dbReference type="SAM" id="Coils"/>
    </source>
</evidence>
<sequence length="2045" mass="228816">MEAAAAAAATPERETSAEWGDGVVALGFRVKASSRESPSQKAGNVLEADLRSHWSTATNTKEWILLELQEPCLLSHVRIYNKSVLEWELTAGLRYKPDAFVKVRPRCESPKRDVVYAANHTPCRYLRISCLRGNPIAIFFIQLYGIPVPGLEPELQPLLSYLLPQITSAKQPPSQNMHLQLLKDIASRLPPFLPQIEADLNSIADTPESSVRFLALLAGPFYPILHLVNERDPTRSLFPSADSDALRTSPAATPTISSNFEASKVLQKLLEPEPFLDKSMSNGVMLSSHACDEIPKSDASSLVLSTDYSCMFGEEFSLLENHFDGSFLSILDIAAVEEGILHVLYAAASQPLLCRKLAEVTSDIWSVLPLVQALLPALRPSLSPGPTEQIDDSFSQWNHPNVQHALSQVDLAVELLEGLLGIIQEAGQYLARSRAALKYVLLAISGHMDDVLTEYKEVMHKLLFILEMLDPFIDPPTSVLKDTVIFGGITAIYLEKQSSASDIALNIIRTAVKRADVLPSLELEWRRGAVAPSVILSILDPHMPLPPDIDLCRSSVHEINNASLAVLDNPAPQTCNPENIDGRDASETTIRAESFEQYNFLFAPEELNQSELTGLCTLKEKGCDVITQTSLDQDNPEGRRTNEKLSSEPFLLDNIAAADYFDAQADYQQLENYQDCELRALEFHRLALNLCMQQEPTFEGHNAGIDALLLAAECYVNPFFLLDFQPNLERLEKIERIHSELMQGNASIVSKNLHLKDLDRKAMSNLEKKRDRSVIDLLLQAARFDCEYQEKIPEGEPYPNNAEDGERSVEISQEALQFADAVTLVRKNQAMLCHFIMKQFQRKGHLCSEILLQSLLFLLHSATELFCPPENVIDIILKSAENLNEQLACLYSCVNAGKKNLDRVKVHGLRRRWTLLQKLVLASSGSDNTREIARTKRDGFRFRSLVPPSTWIQKISDFSRFSSPLPRFLGWMAVSRYAKEYLNERLFLASDFSQLTSLLSIYMDELCLMDGVSTQKVRPAKGEQSNCKHLLLKKETTLSDQRSMAKQFKILLPELHFFFPSMSRLFNAFGESILEAVGLQLKCLPNNAVPDVLCWFSELCLWPYLERIKEHLVAANRISYLRGNIAANVKAVVFYLLESIITEHMEAIIPEMPRIVHILVSLCRASYTDVAFLKSVLCLMKPLISYFLRKGTDNTKRRIEMLSSLLVWVDCISSDPPSLLCSYLQGFQTLLDGCETVLVQNIELLGVSILSATSQSVESTDSLGVDGIMQLEKNTQDSEEQILVKSTAYYENDGSRKGVYSLHPSSIIEFCGAMEKFISHLTPSIEGSWKWHHQLASGLSLSIAKCLLFANFLKSIAQEETVSSSSEQDVAVKISSELAQKHWQSALEGLGKIILANQETQCWQVASAMLDYIMSMPNVLAWGNVLSATCSAVKGFCSHAPRISWRLQTDKWLSLLVSGGIESFNNSETCLIDLFCTMLSHSEPEQRSIALQQLGRIINSTSSTEADLKSPTYDPNFLTSVSTVTSLLVTHTWDRVAALALHDSSMLLRNHAMALLTEYVPYVDRKHLQSFLASSNSILNGLGQLSGVVEEGYFTRMSLLLLSRACLYSTPGDIALLPECVWQKLENMQTSSGGFGYMEKDLCRALCQLRSESDAKTVVKEVLSGSTCQAVSPDFKSIRDSILQVMSSLSSIEAYFEFFSAKSAQENEELEEAEIELELIEKEKSVHNFVVHRGDTVVPDMPSYHKGGNDVNKRLQQVRENIRSLEKSRLKEEITVRRQKKLLIRHAREKYLEETSSREMELMQELDRFGPVFLFLWHVDTIEMFVPISLLYLCRERGLEMEREVERQRQLDIERAKSRELQFNLDLEKEKQTQRELQRELEQVELGRSSSRREFSANPNSRSRERYRERDGGRAQQEAGSLRSSSRGHEGGSAQATAPAGGPPVVLAGTRSFSGGNLPTILQPRDRAAAAADDDNAWTEGSRDFGDASSIGDPEFDGPRPQGPRGGSGGGKSSSSRQVVERRERDGTSAGTGRREGKWERKQHS</sequence>
<reference evidence="4" key="1">
    <citation type="journal article" date="2012" name="Nat. Biotechnol.">
        <title>Reference genome sequence of the model plant Setaria.</title>
        <authorList>
            <person name="Bennetzen J.L."/>
            <person name="Schmutz J."/>
            <person name="Wang H."/>
            <person name="Percifield R."/>
            <person name="Hawkins J."/>
            <person name="Pontaroli A.C."/>
            <person name="Estep M."/>
            <person name="Feng L."/>
            <person name="Vaughn J.N."/>
            <person name="Grimwood J."/>
            <person name="Jenkins J."/>
            <person name="Barry K."/>
            <person name="Lindquist E."/>
            <person name="Hellsten U."/>
            <person name="Deshpande S."/>
            <person name="Wang X."/>
            <person name="Wu X."/>
            <person name="Mitros T."/>
            <person name="Triplett J."/>
            <person name="Yang X."/>
            <person name="Ye C.Y."/>
            <person name="Mauro-Herrera M."/>
            <person name="Wang L."/>
            <person name="Li P."/>
            <person name="Sharma M."/>
            <person name="Sharma R."/>
            <person name="Ronald P.C."/>
            <person name="Panaud O."/>
            <person name="Kellogg E.A."/>
            <person name="Brutnell T.P."/>
            <person name="Doust A.N."/>
            <person name="Tuskan G.A."/>
            <person name="Rokhsar D."/>
            <person name="Devos K.M."/>
        </authorList>
    </citation>
    <scope>NUCLEOTIDE SEQUENCE [LARGE SCALE GENOMIC DNA]</scope>
    <source>
        <strain evidence="4">cv. Yugu1</strain>
    </source>
</reference>
<feature type="coiled-coil region" evidence="1">
    <location>
        <begin position="1748"/>
        <end position="1775"/>
    </location>
</feature>
<dbReference type="PANTHER" id="PTHR35833">
    <property type="entry name" value="GALACTOSE-BINDING DOMAIN-LIKE, ARMADILLO-TYPE FOLD PROTEIN-RELATED"/>
    <property type="match status" value="1"/>
</dbReference>
<evidence type="ECO:0000313" key="3">
    <source>
        <dbReference type="EnsemblPlants" id="KQK89705"/>
    </source>
</evidence>
<dbReference type="Gramene" id="KQK89705">
    <property type="protein sequence ID" value="KQK89705"/>
    <property type="gene ID" value="SETIT_033849mg"/>
</dbReference>
<feature type="coiled-coil region" evidence="1">
    <location>
        <begin position="1696"/>
        <end position="1723"/>
    </location>
</feature>
<proteinExistence type="predicted"/>
<dbReference type="OMA" id="FACASQP"/>
<name>K4A4P5_SETIT</name>
<feature type="compositionally biased region" description="Basic and acidic residues" evidence="2">
    <location>
        <begin position="1872"/>
        <end position="1882"/>
    </location>
</feature>
<evidence type="ECO:0000256" key="2">
    <source>
        <dbReference type="SAM" id="MobiDB-lite"/>
    </source>
</evidence>
<dbReference type="SUPFAM" id="SSF48371">
    <property type="entry name" value="ARM repeat"/>
    <property type="match status" value="1"/>
</dbReference>
<keyword evidence="4" id="KW-1185">Reference proteome</keyword>
<dbReference type="EMBL" id="AGNK02005797">
    <property type="status" value="NOT_ANNOTATED_CDS"/>
    <property type="molecule type" value="Genomic_DNA"/>
</dbReference>
<dbReference type="SUPFAM" id="SSF49785">
    <property type="entry name" value="Galactose-binding domain-like"/>
    <property type="match status" value="1"/>
</dbReference>
<dbReference type="Proteomes" id="UP000004995">
    <property type="component" value="Unassembled WGS sequence"/>
</dbReference>
<organism evidence="3 4">
    <name type="scientific">Setaria italica</name>
    <name type="common">Foxtail millet</name>
    <name type="synonym">Panicum italicum</name>
    <dbReference type="NCBI Taxonomy" id="4555"/>
    <lineage>
        <taxon>Eukaryota</taxon>
        <taxon>Viridiplantae</taxon>
        <taxon>Streptophyta</taxon>
        <taxon>Embryophyta</taxon>
        <taxon>Tracheophyta</taxon>
        <taxon>Spermatophyta</taxon>
        <taxon>Magnoliopsida</taxon>
        <taxon>Liliopsida</taxon>
        <taxon>Poales</taxon>
        <taxon>Poaceae</taxon>
        <taxon>PACMAD clade</taxon>
        <taxon>Panicoideae</taxon>
        <taxon>Panicodae</taxon>
        <taxon>Paniceae</taxon>
        <taxon>Cenchrinae</taxon>
        <taxon>Setaria</taxon>
    </lineage>
</organism>
<dbReference type="EnsemblPlants" id="KQK89705">
    <property type="protein sequence ID" value="KQK89705"/>
    <property type="gene ID" value="SETIT_033849mg"/>
</dbReference>
<feature type="compositionally biased region" description="Basic and acidic residues" evidence="2">
    <location>
        <begin position="1902"/>
        <end position="1913"/>
    </location>
</feature>
<dbReference type="PANTHER" id="PTHR35833:SF1">
    <property type="entry name" value="GALACTOSE-BINDING DOMAIN-CONTAINING PROTEIN"/>
    <property type="match status" value="1"/>
</dbReference>
<keyword evidence="1" id="KW-0175">Coiled coil</keyword>
<dbReference type="InterPro" id="IPR008979">
    <property type="entry name" value="Galactose-bd-like_sf"/>
</dbReference>
<dbReference type="HOGENOM" id="CLU_001655_0_0_1"/>
<dbReference type="STRING" id="4555.K4A4P5"/>
<reference evidence="3" key="2">
    <citation type="submission" date="2018-08" db="UniProtKB">
        <authorList>
            <consortium name="EnsemblPlants"/>
        </authorList>
    </citation>
    <scope>IDENTIFICATION</scope>
    <source>
        <strain evidence="3">Yugu1</strain>
    </source>
</reference>
<feature type="region of interest" description="Disordered" evidence="2">
    <location>
        <begin position="1872"/>
        <end position="2045"/>
    </location>
</feature>
<evidence type="ECO:0008006" key="5">
    <source>
        <dbReference type="Google" id="ProtNLM"/>
    </source>
</evidence>
<protein>
    <recommendedName>
        <fullName evidence="5">DNA-repair protein Xrcc1 N-terminal domain-containing protein</fullName>
    </recommendedName>
</protein>